<feature type="active site" description="Charge relay system" evidence="7">
    <location>
        <position position="150"/>
    </location>
</feature>
<keyword evidence="3 7" id="KW-0547">Nucleotide-binding</keyword>
<evidence type="ECO:0000256" key="4">
    <source>
        <dbReference type="ARBA" id="ARBA00022840"/>
    </source>
</evidence>
<dbReference type="EC" id="6.3.5.7" evidence="7"/>
<reference evidence="9 10" key="1">
    <citation type="submission" date="2020-04" db="EMBL/GenBank/DDBJ databases">
        <title>Metagenomic profiling of ammonia- and methane-oxidizing microorganisms in a Dutch drinking water treatment plant.</title>
        <authorList>
            <person name="Poghosyan L."/>
            <person name="Leucker S."/>
        </authorList>
    </citation>
    <scope>NUCLEOTIDE SEQUENCE [LARGE SCALE GENOMIC DNA]</scope>
    <source>
        <strain evidence="9">S-RSF-IL-03</strain>
    </source>
</reference>
<evidence type="ECO:0000313" key="10">
    <source>
        <dbReference type="Proteomes" id="UP000580839"/>
    </source>
</evidence>
<dbReference type="AlphaFoldDB" id="A0A849SHD9"/>
<name>A0A849SHD9_UNCEI</name>
<dbReference type="PANTHER" id="PTHR11895:SF151">
    <property type="entry name" value="GLUTAMYL-TRNA(GLN) AMIDOTRANSFERASE SUBUNIT A"/>
    <property type="match status" value="1"/>
</dbReference>
<dbReference type="GO" id="GO:0050567">
    <property type="term" value="F:glutaminyl-tRNA synthase (glutamine-hydrolyzing) activity"/>
    <property type="evidence" value="ECO:0007669"/>
    <property type="project" value="UniProtKB-UniRule"/>
</dbReference>
<dbReference type="GO" id="GO:0006412">
    <property type="term" value="P:translation"/>
    <property type="evidence" value="ECO:0007669"/>
    <property type="project" value="UniProtKB-UniRule"/>
</dbReference>
<evidence type="ECO:0000256" key="5">
    <source>
        <dbReference type="ARBA" id="ARBA00022917"/>
    </source>
</evidence>
<dbReference type="InterPro" id="IPR023631">
    <property type="entry name" value="Amidase_dom"/>
</dbReference>
<keyword evidence="2 7" id="KW-0436">Ligase</keyword>
<dbReference type="PANTHER" id="PTHR11895">
    <property type="entry name" value="TRANSAMIDASE"/>
    <property type="match status" value="1"/>
</dbReference>
<comment type="caution">
    <text evidence="9">The sequence shown here is derived from an EMBL/GenBank/DDBJ whole genome shotgun (WGS) entry which is preliminary data.</text>
</comment>
<proteinExistence type="inferred from homology"/>
<sequence>MSEPSWRGSAARLVERVTSGELAAEAALEAGWDGPAAQWEPEVHAIVHADRETRRLATASARPVGPLAGVPVVLKDNLCTTDYDTTCGSRILAGYRSPYDATVVRRLREAGSSLAGKANMDEFAMGSSTEFSAYGPTRNPYDLSRVPGGSSGGSAAAVAYGLVPLAFGSDTGGSVRQPAAFCGVYGLKPTYGRLSRYGLVAFGSSLDQVGIFARHAGDVALAYSVVAGGDPYDATSRPGPAPDVSGWDSGVSGLRFGWPANLWKQGCEPEVVAGLEEAAAWLERAGAIRVPLEFLPGEVGVAAYYLVATAEASSNLARFDGVRYGLRVDADDIGALYRRTRSRGFGPEVQRRILLGTYALSAGYYDAFYLKAQRARTRIRREFDEAFVRCDFLLLPTAPTQAFRLGEKVDDPLAMYLSDIFTIGANLAGIPGLTVPVGLGGTGLPRAVQLLGPADAEPTLLRAGRALEVRGERARLERRHETEFAWPTKR</sequence>
<dbReference type="EMBL" id="JABFRW010000177">
    <property type="protein sequence ID" value="NOT35148.1"/>
    <property type="molecule type" value="Genomic_DNA"/>
</dbReference>
<feature type="domain" description="Amidase" evidence="8">
    <location>
        <begin position="49"/>
        <end position="461"/>
    </location>
</feature>
<dbReference type="Gene3D" id="3.90.1300.10">
    <property type="entry name" value="Amidase signature (AS) domain"/>
    <property type="match status" value="1"/>
</dbReference>
<comment type="similarity">
    <text evidence="1 7">Belongs to the amidase family. GatA subfamily.</text>
</comment>
<comment type="catalytic activity">
    <reaction evidence="6 7">
        <text>L-glutamyl-tRNA(Gln) + L-glutamine + ATP + H2O = L-glutaminyl-tRNA(Gln) + L-glutamate + ADP + phosphate + H(+)</text>
        <dbReference type="Rhea" id="RHEA:17521"/>
        <dbReference type="Rhea" id="RHEA-COMP:9681"/>
        <dbReference type="Rhea" id="RHEA-COMP:9684"/>
        <dbReference type="ChEBI" id="CHEBI:15377"/>
        <dbReference type="ChEBI" id="CHEBI:15378"/>
        <dbReference type="ChEBI" id="CHEBI:29985"/>
        <dbReference type="ChEBI" id="CHEBI:30616"/>
        <dbReference type="ChEBI" id="CHEBI:43474"/>
        <dbReference type="ChEBI" id="CHEBI:58359"/>
        <dbReference type="ChEBI" id="CHEBI:78520"/>
        <dbReference type="ChEBI" id="CHEBI:78521"/>
        <dbReference type="ChEBI" id="CHEBI:456216"/>
        <dbReference type="EC" id="6.3.5.7"/>
    </reaction>
</comment>
<evidence type="ECO:0000313" key="9">
    <source>
        <dbReference type="EMBL" id="NOT35148.1"/>
    </source>
</evidence>
<dbReference type="GO" id="GO:0005524">
    <property type="term" value="F:ATP binding"/>
    <property type="evidence" value="ECO:0007669"/>
    <property type="project" value="UniProtKB-KW"/>
</dbReference>
<keyword evidence="5 7" id="KW-0648">Protein biosynthesis</keyword>
<protein>
    <recommendedName>
        <fullName evidence="7">Glutamyl-tRNA(Gln) amidotransferase subunit A</fullName>
        <shortName evidence="7">Glu-ADT subunit A</shortName>
        <ecNumber evidence="7">6.3.5.7</ecNumber>
    </recommendedName>
</protein>
<evidence type="ECO:0000256" key="1">
    <source>
        <dbReference type="ARBA" id="ARBA00008069"/>
    </source>
</evidence>
<dbReference type="InterPro" id="IPR036928">
    <property type="entry name" value="AS_sf"/>
</dbReference>
<comment type="subunit">
    <text evidence="7">Heterotrimer of A, B and C subunits.</text>
</comment>
<keyword evidence="4 7" id="KW-0067">ATP-binding</keyword>
<dbReference type="GO" id="GO:0030956">
    <property type="term" value="C:glutamyl-tRNA(Gln) amidotransferase complex"/>
    <property type="evidence" value="ECO:0007669"/>
    <property type="project" value="InterPro"/>
</dbReference>
<evidence type="ECO:0000256" key="7">
    <source>
        <dbReference type="HAMAP-Rule" id="MF_00120"/>
    </source>
</evidence>
<dbReference type="InterPro" id="IPR004412">
    <property type="entry name" value="GatA"/>
</dbReference>
<dbReference type="NCBIfam" id="TIGR00132">
    <property type="entry name" value="gatA"/>
    <property type="match status" value="1"/>
</dbReference>
<dbReference type="Proteomes" id="UP000580839">
    <property type="component" value="Unassembled WGS sequence"/>
</dbReference>
<gene>
    <name evidence="7 9" type="primary">gatA</name>
    <name evidence="9" type="ORF">HOP12_13450</name>
</gene>
<evidence type="ECO:0000256" key="2">
    <source>
        <dbReference type="ARBA" id="ARBA00022598"/>
    </source>
</evidence>
<dbReference type="GO" id="GO:0016740">
    <property type="term" value="F:transferase activity"/>
    <property type="evidence" value="ECO:0007669"/>
    <property type="project" value="UniProtKB-KW"/>
</dbReference>
<dbReference type="PROSITE" id="PS00571">
    <property type="entry name" value="AMIDASES"/>
    <property type="match status" value="1"/>
</dbReference>
<accession>A0A849SHD9</accession>
<dbReference type="SUPFAM" id="SSF75304">
    <property type="entry name" value="Amidase signature (AS) enzymes"/>
    <property type="match status" value="1"/>
</dbReference>
<evidence type="ECO:0000256" key="3">
    <source>
        <dbReference type="ARBA" id="ARBA00022741"/>
    </source>
</evidence>
<feature type="active site" description="Acyl-ester intermediate" evidence="7">
    <location>
        <position position="174"/>
    </location>
</feature>
<evidence type="ECO:0000256" key="6">
    <source>
        <dbReference type="ARBA" id="ARBA00047407"/>
    </source>
</evidence>
<feature type="active site" description="Charge relay system" evidence="7">
    <location>
        <position position="75"/>
    </location>
</feature>
<keyword evidence="9" id="KW-0808">Transferase</keyword>
<dbReference type="HAMAP" id="MF_00120">
    <property type="entry name" value="GatA"/>
    <property type="match status" value="1"/>
</dbReference>
<evidence type="ECO:0000259" key="8">
    <source>
        <dbReference type="Pfam" id="PF01425"/>
    </source>
</evidence>
<dbReference type="InterPro" id="IPR000120">
    <property type="entry name" value="Amidase"/>
</dbReference>
<comment type="function">
    <text evidence="7">Allows the formation of correctly charged Gln-tRNA(Gln) through the transamidation of misacylated Glu-tRNA(Gln) in organisms which lack glutaminyl-tRNA synthetase. The reaction takes place in the presence of glutamine and ATP through an activated gamma-phospho-Glu-tRNA(Gln).</text>
</comment>
<organism evidence="9 10">
    <name type="scientific">Eiseniibacteriota bacterium</name>
    <dbReference type="NCBI Taxonomy" id="2212470"/>
    <lineage>
        <taxon>Bacteria</taxon>
        <taxon>Candidatus Eiseniibacteriota</taxon>
    </lineage>
</organism>
<dbReference type="Pfam" id="PF01425">
    <property type="entry name" value="Amidase"/>
    <property type="match status" value="1"/>
</dbReference>
<dbReference type="InterPro" id="IPR020556">
    <property type="entry name" value="Amidase_CS"/>
</dbReference>